<sequence length="928" mass="99507">MAPERANNSAANEPWLALRSKHQQELHKFQHEVEKSKAELAQKIQAARVKLLDKHKREEEEFWTGKNGRPTQAQNTSESSAPSTTPSAVQSAPKKAQQQPPKSSAASAKAPQPVKPGLSGQALKNPPQSRPTQKKKTSIEVIDLVSDDEDNAPLVQSGAPANGAAQLGQAPASTQTQTHETTTASEAQKLSNIVSARSSLQSETPNFTIPSASLELFGAKSKSYYATPELSRVKREDSTIPGDTRSKQSAFSPSEEQLAVVNTPSKESAPSSGEKQLTVNTNYDNSSSATDLPRTSTAAPQKSSNIFLWQPSPSHPLVYEGYNGTSVQQPTFQAQQALDTAASPARMTPIRDSSAFTGFASWASSQRASTAAPQSEQNADQNLLTAAHDSASRVPNSTVLPDSSHNQRAQDGLRRTSGLATKSPANGSIFFFAENEEATAGDDGDVHMQEAPQTPEAVHFNSNTSESVGSQQRTPRLSHIPLPTDYELRLPASKARASHIPSPPASQVSASEPKTPKTLKTGGTGFKRPNLPASASKVTNARHIRAGSNASSCTIPAPITPRSQGCASVTSTSSARKRKIEIDLSSDEESDFAPASSSDDDYEDDDNHDDEVDSPEGRQRERKKKTKKSQAPAPKRWKPAPSALSKARGSVPFPALNVPLVKGKNKMGFKPVGNANKNTNHRKANKPVPSSSLTRKPAPTITSAATTSSSKNKPNTSTPRFPPPSPSSPESTTLLRFTPRKAALQATEKIHKLRAADEEFWTHESIVEAEEQEERVKARGRGLEAAERVRRGLRRLSITPGPGSSASAAGAGREEDRVEDLMDVESASNVASGIGGVRNETAGASGNTTPAAWSKWTHDRNNGDRFLSKTQPQTQTQSHPRNGKSTATTVDDATSDDDLDISEYTILANNILIRPRRDVEELDLTQST</sequence>
<evidence type="ECO:0000313" key="3">
    <source>
        <dbReference type="Proteomes" id="UP001140560"/>
    </source>
</evidence>
<feature type="compositionally biased region" description="Polar residues" evidence="1">
    <location>
        <begin position="363"/>
        <end position="384"/>
    </location>
</feature>
<gene>
    <name evidence="2" type="ORF">N0V83_001213</name>
</gene>
<reference evidence="2" key="1">
    <citation type="submission" date="2022-10" db="EMBL/GenBank/DDBJ databases">
        <title>Tapping the CABI collections for fungal endophytes: first genome assemblies for Collariella, Neodidymelliopsis, Ascochyta clinopodiicola, Didymella pomorum, Didymosphaeria variabile, Neocosmospora piperis and Neocucurbitaria cava.</title>
        <authorList>
            <person name="Hill R."/>
        </authorList>
    </citation>
    <scope>NUCLEOTIDE SEQUENCE</scope>
    <source>
        <strain evidence="2">IMI 356814</strain>
    </source>
</reference>
<feature type="compositionally biased region" description="Basic and acidic residues" evidence="1">
    <location>
        <begin position="856"/>
        <end position="867"/>
    </location>
</feature>
<feature type="compositionally biased region" description="Polar residues" evidence="1">
    <location>
        <begin position="393"/>
        <end position="409"/>
    </location>
</feature>
<feature type="region of interest" description="Disordered" evidence="1">
    <location>
        <begin position="832"/>
        <end position="900"/>
    </location>
</feature>
<evidence type="ECO:0000313" key="2">
    <source>
        <dbReference type="EMBL" id="KAJ4375934.1"/>
    </source>
</evidence>
<feature type="region of interest" description="Disordered" evidence="1">
    <location>
        <begin position="794"/>
        <end position="818"/>
    </location>
</feature>
<protein>
    <submittedName>
        <fullName evidence="2">Uncharacterized protein</fullName>
    </submittedName>
</protein>
<evidence type="ECO:0000256" key="1">
    <source>
        <dbReference type="SAM" id="MobiDB-lite"/>
    </source>
</evidence>
<dbReference type="Proteomes" id="UP001140560">
    <property type="component" value="Unassembled WGS sequence"/>
</dbReference>
<feature type="compositionally biased region" description="Polar residues" evidence="1">
    <location>
        <begin position="460"/>
        <end position="475"/>
    </location>
</feature>
<feature type="region of interest" description="Disordered" evidence="1">
    <location>
        <begin position="228"/>
        <end position="312"/>
    </location>
</feature>
<dbReference type="AlphaFoldDB" id="A0A9W8YFN3"/>
<feature type="region of interest" description="Disordered" evidence="1">
    <location>
        <begin position="57"/>
        <end position="190"/>
    </location>
</feature>
<feature type="compositionally biased region" description="Polar residues" evidence="1">
    <location>
        <begin position="842"/>
        <end position="851"/>
    </location>
</feature>
<organism evidence="2 3">
    <name type="scientific">Neocucurbitaria cava</name>
    <dbReference type="NCBI Taxonomy" id="798079"/>
    <lineage>
        <taxon>Eukaryota</taxon>
        <taxon>Fungi</taxon>
        <taxon>Dikarya</taxon>
        <taxon>Ascomycota</taxon>
        <taxon>Pezizomycotina</taxon>
        <taxon>Dothideomycetes</taxon>
        <taxon>Pleosporomycetidae</taxon>
        <taxon>Pleosporales</taxon>
        <taxon>Pleosporineae</taxon>
        <taxon>Cucurbitariaceae</taxon>
        <taxon>Neocucurbitaria</taxon>
    </lineage>
</organism>
<feature type="region of interest" description="Disordered" evidence="1">
    <location>
        <begin position="363"/>
        <end position="737"/>
    </location>
</feature>
<feature type="compositionally biased region" description="Low complexity" evidence="1">
    <location>
        <begin position="696"/>
        <end position="719"/>
    </location>
</feature>
<proteinExistence type="predicted"/>
<feature type="compositionally biased region" description="Polar residues" evidence="1">
    <location>
        <begin position="247"/>
        <end position="307"/>
    </location>
</feature>
<dbReference type="OrthoDB" id="3800700at2759"/>
<feature type="compositionally biased region" description="Low complexity" evidence="1">
    <location>
        <begin position="172"/>
        <end position="188"/>
    </location>
</feature>
<feature type="compositionally biased region" description="Polar residues" evidence="1">
    <location>
        <begin position="561"/>
        <end position="574"/>
    </location>
</feature>
<feature type="compositionally biased region" description="Low complexity" evidence="1">
    <location>
        <begin position="800"/>
        <end position="811"/>
    </location>
</feature>
<feature type="compositionally biased region" description="Low complexity" evidence="1">
    <location>
        <begin position="76"/>
        <end position="112"/>
    </location>
</feature>
<accession>A0A9W8YFN3</accession>
<keyword evidence="3" id="KW-1185">Reference proteome</keyword>
<name>A0A9W8YFN3_9PLEO</name>
<dbReference type="EMBL" id="JAPEUY010000002">
    <property type="protein sequence ID" value="KAJ4375934.1"/>
    <property type="molecule type" value="Genomic_DNA"/>
</dbReference>
<feature type="compositionally biased region" description="Acidic residues" evidence="1">
    <location>
        <begin position="434"/>
        <end position="443"/>
    </location>
</feature>
<comment type="caution">
    <text evidence="2">The sequence shown here is derived from an EMBL/GenBank/DDBJ whole genome shotgun (WGS) entry which is preliminary data.</text>
</comment>
<feature type="compositionally biased region" description="Polar residues" evidence="1">
    <location>
        <begin position="868"/>
        <end position="884"/>
    </location>
</feature>
<feature type="compositionally biased region" description="Acidic residues" evidence="1">
    <location>
        <begin position="598"/>
        <end position="614"/>
    </location>
</feature>